<dbReference type="EMBL" id="CP045895">
    <property type="protein sequence ID" value="QQP48913.1"/>
    <property type="molecule type" value="Genomic_DNA"/>
</dbReference>
<evidence type="ECO:0000313" key="2">
    <source>
        <dbReference type="Proteomes" id="UP000595437"/>
    </source>
</evidence>
<dbReference type="Proteomes" id="UP000595437">
    <property type="component" value="Chromosome 6"/>
</dbReference>
<organism evidence="1 2">
    <name type="scientific">Caligus rogercresseyi</name>
    <name type="common">Sea louse</name>
    <dbReference type="NCBI Taxonomy" id="217165"/>
    <lineage>
        <taxon>Eukaryota</taxon>
        <taxon>Metazoa</taxon>
        <taxon>Ecdysozoa</taxon>
        <taxon>Arthropoda</taxon>
        <taxon>Crustacea</taxon>
        <taxon>Multicrustacea</taxon>
        <taxon>Hexanauplia</taxon>
        <taxon>Copepoda</taxon>
        <taxon>Siphonostomatoida</taxon>
        <taxon>Caligidae</taxon>
        <taxon>Caligus</taxon>
    </lineage>
</organism>
<reference evidence="2" key="1">
    <citation type="submission" date="2021-01" db="EMBL/GenBank/DDBJ databases">
        <title>Caligus Genome Assembly.</title>
        <authorList>
            <person name="Gallardo-Escarate C."/>
        </authorList>
    </citation>
    <scope>NUCLEOTIDE SEQUENCE [LARGE SCALE GENOMIC DNA]</scope>
</reference>
<accession>A0A7T8HF32</accession>
<dbReference type="InterPro" id="IPR013783">
    <property type="entry name" value="Ig-like_fold"/>
</dbReference>
<proteinExistence type="predicted"/>
<dbReference type="SUPFAM" id="SSF48726">
    <property type="entry name" value="Immunoglobulin"/>
    <property type="match status" value="1"/>
</dbReference>
<gene>
    <name evidence="1" type="ORF">FKW44_009386</name>
</gene>
<sequence>YSKAKKYSRGFYDCRPQGPLDSSLGEEYSFHLSVKDDRRPYALGDRMTYTSAEEGSNAYVPCRPTHSGIRVRVERRENPGFSLSELDYNFQKGFLLLNVSIEEDAGVYRCILQVHGSGTLIETYV</sequence>
<protein>
    <submittedName>
        <fullName evidence="1">Uncharacterized protein</fullName>
    </submittedName>
</protein>
<dbReference type="AlphaFoldDB" id="A0A7T8HF32"/>
<dbReference type="OrthoDB" id="10532601at2759"/>
<name>A0A7T8HF32_CALRO</name>
<dbReference type="InterPro" id="IPR036179">
    <property type="entry name" value="Ig-like_dom_sf"/>
</dbReference>
<dbReference type="Gene3D" id="2.60.40.10">
    <property type="entry name" value="Immunoglobulins"/>
    <property type="match status" value="1"/>
</dbReference>
<keyword evidence="2" id="KW-1185">Reference proteome</keyword>
<evidence type="ECO:0000313" key="1">
    <source>
        <dbReference type="EMBL" id="QQP48913.1"/>
    </source>
</evidence>
<feature type="non-terminal residue" evidence="1">
    <location>
        <position position="1"/>
    </location>
</feature>